<evidence type="ECO:0000256" key="7">
    <source>
        <dbReference type="ARBA" id="ARBA00023136"/>
    </source>
</evidence>
<proteinExistence type="predicted"/>
<evidence type="ECO:0000256" key="1">
    <source>
        <dbReference type="ARBA" id="ARBA00004479"/>
    </source>
</evidence>
<keyword evidence="3" id="KW-0812">Transmembrane</keyword>
<dbReference type="InterPro" id="IPR046956">
    <property type="entry name" value="RLP23-like"/>
</dbReference>
<dbReference type="PANTHER" id="PTHR48061">
    <property type="entry name" value="LEUCINE-RICH REPEAT RECEPTOR PROTEIN KINASE EMS1-LIKE-RELATED"/>
    <property type="match status" value="1"/>
</dbReference>
<dbReference type="Pfam" id="PF13855">
    <property type="entry name" value="LRR_8"/>
    <property type="match status" value="1"/>
</dbReference>
<evidence type="ECO:0000313" key="10">
    <source>
        <dbReference type="Proteomes" id="UP001291623"/>
    </source>
</evidence>
<accession>A0AAE1QQL9</accession>
<dbReference type="Pfam" id="PF00560">
    <property type="entry name" value="LRR_1"/>
    <property type="match status" value="3"/>
</dbReference>
<protein>
    <submittedName>
        <fullName evidence="9">Uncharacterized protein</fullName>
    </submittedName>
</protein>
<keyword evidence="7" id="KW-0472">Membrane</keyword>
<keyword evidence="8" id="KW-0325">Glycoprotein</keyword>
<organism evidence="9 10">
    <name type="scientific">Anisodus tanguticus</name>
    <dbReference type="NCBI Taxonomy" id="243964"/>
    <lineage>
        <taxon>Eukaryota</taxon>
        <taxon>Viridiplantae</taxon>
        <taxon>Streptophyta</taxon>
        <taxon>Embryophyta</taxon>
        <taxon>Tracheophyta</taxon>
        <taxon>Spermatophyta</taxon>
        <taxon>Magnoliopsida</taxon>
        <taxon>eudicotyledons</taxon>
        <taxon>Gunneridae</taxon>
        <taxon>Pentapetalae</taxon>
        <taxon>asterids</taxon>
        <taxon>lamiids</taxon>
        <taxon>Solanales</taxon>
        <taxon>Solanaceae</taxon>
        <taxon>Solanoideae</taxon>
        <taxon>Hyoscyameae</taxon>
        <taxon>Anisodus</taxon>
    </lineage>
</organism>
<dbReference type="InterPro" id="IPR032675">
    <property type="entry name" value="LRR_dom_sf"/>
</dbReference>
<dbReference type="GO" id="GO:0016020">
    <property type="term" value="C:membrane"/>
    <property type="evidence" value="ECO:0007669"/>
    <property type="project" value="UniProtKB-SubCell"/>
</dbReference>
<evidence type="ECO:0000256" key="8">
    <source>
        <dbReference type="ARBA" id="ARBA00023180"/>
    </source>
</evidence>
<evidence type="ECO:0000256" key="6">
    <source>
        <dbReference type="ARBA" id="ARBA00022989"/>
    </source>
</evidence>
<dbReference type="PANTHER" id="PTHR48061:SF38">
    <property type="entry name" value="SERINE_THREONINE-PROTEIN KINASE BRI1"/>
    <property type="match status" value="1"/>
</dbReference>
<evidence type="ECO:0000256" key="4">
    <source>
        <dbReference type="ARBA" id="ARBA00022729"/>
    </source>
</evidence>
<evidence type="ECO:0000256" key="5">
    <source>
        <dbReference type="ARBA" id="ARBA00022737"/>
    </source>
</evidence>
<dbReference type="InterPro" id="IPR001611">
    <property type="entry name" value="Leu-rich_rpt"/>
</dbReference>
<evidence type="ECO:0000313" key="9">
    <source>
        <dbReference type="EMBL" id="KAK4338174.1"/>
    </source>
</evidence>
<keyword evidence="10" id="KW-1185">Reference proteome</keyword>
<comment type="caution">
    <text evidence="9">The sequence shown here is derived from an EMBL/GenBank/DDBJ whole genome shotgun (WGS) entry which is preliminary data.</text>
</comment>
<sequence length="510" mass="57850">MEMIQVPPGLTKLSKLISLDLSRNYKNLQVGRATFRNLLQNLTNLEVLLWLPMLTPLELPKNFSSSLRYLDLEGTLFGDISDSNLFRLPNLQVLALGRNFLLTGTLPNFNWSFSASILELDFFNTGIFGKVPDSIGNLHSLRYLNLQSYHLSGSIPESIGNLTAIRKLILSHNNFTGNVPSTIGKLNKLATYISLPITSKVRFQNPSGVWGNSSSPISILDLRMNNFHGEIPRSLPTGLQYLGLYGNQLGGQVPRSLVNCTSLEALDLGNNKINDTFPIWLEKLPYLQVMVLKSNLFHGPIGDFESEFSFPELRIFDLSFNGFTGTLPSNLFKSFRGMMDVDVNQEKERSCRLQFENAKLNILLRSSTLYVVAAEFHKLGRKRFRSSCRTSGFGEKYSDVVRLVEVYIVERVLLGRDESCFVKDHIMNIIDDDVLHLSFPSGTPGFDWLSRSLRGCLRSLETMSDGSHYNYVMSDFPYAFNVWTLEAFSVFHGYSQQKPRKFRRLLCWVL</sequence>
<dbReference type="FunFam" id="3.80.10.10:FF:000383">
    <property type="entry name" value="Leucine-rich repeat receptor protein kinase EMS1"/>
    <property type="match status" value="1"/>
</dbReference>
<name>A0AAE1QQL9_9SOLA</name>
<dbReference type="Proteomes" id="UP001291623">
    <property type="component" value="Unassembled WGS sequence"/>
</dbReference>
<keyword evidence="5" id="KW-0677">Repeat</keyword>
<dbReference type="AlphaFoldDB" id="A0AAE1QQL9"/>
<keyword evidence="6" id="KW-1133">Transmembrane helix</keyword>
<keyword evidence="2" id="KW-0433">Leucine-rich repeat</keyword>
<gene>
    <name evidence="9" type="ORF">RND71_042661</name>
</gene>
<keyword evidence="4" id="KW-0732">Signal</keyword>
<reference evidence="9" key="1">
    <citation type="submission" date="2023-12" db="EMBL/GenBank/DDBJ databases">
        <title>Genome assembly of Anisodus tanguticus.</title>
        <authorList>
            <person name="Wang Y.-J."/>
        </authorList>
    </citation>
    <scope>NUCLEOTIDE SEQUENCE</scope>
    <source>
        <strain evidence="9">KB-2021</strain>
        <tissue evidence="9">Leaf</tissue>
    </source>
</reference>
<dbReference type="SUPFAM" id="SSF52058">
    <property type="entry name" value="L domain-like"/>
    <property type="match status" value="1"/>
</dbReference>
<evidence type="ECO:0000256" key="2">
    <source>
        <dbReference type="ARBA" id="ARBA00022614"/>
    </source>
</evidence>
<dbReference type="EMBL" id="JAVYJV010000024">
    <property type="protein sequence ID" value="KAK4338174.1"/>
    <property type="molecule type" value="Genomic_DNA"/>
</dbReference>
<evidence type="ECO:0000256" key="3">
    <source>
        <dbReference type="ARBA" id="ARBA00022692"/>
    </source>
</evidence>
<dbReference type="Gene3D" id="3.80.10.10">
    <property type="entry name" value="Ribonuclease Inhibitor"/>
    <property type="match status" value="2"/>
</dbReference>
<comment type="subcellular location">
    <subcellularLocation>
        <location evidence="1">Membrane</location>
        <topology evidence="1">Single-pass type I membrane protein</topology>
    </subcellularLocation>
</comment>